<keyword evidence="4" id="KW-0067">ATP-binding</keyword>
<keyword evidence="2" id="KW-0547">Nucleotide-binding</keyword>
<gene>
    <name evidence="6" type="ORF">RxyAA322_02700</name>
</gene>
<dbReference type="SMART" id="SM00470">
    <property type="entry name" value="ParB"/>
    <property type="match status" value="1"/>
</dbReference>
<protein>
    <submittedName>
        <fullName evidence="6">Siderophore biosynthesis protein SbnI</fullName>
    </submittedName>
</protein>
<dbReference type="InterPro" id="IPR003115">
    <property type="entry name" value="ParB_N"/>
</dbReference>
<keyword evidence="7" id="KW-1185">Reference proteome</keyword>
<keyword evidence="3" id="KW-0418">Kinase</keyword>
<dbReference type="RefSeq" id="WP_172620598.1">
    <property type="nucleotide sequence ID" value="NZ_AP019791.1"/>
</dbReference>
<keyword evidence="1" id="KW-0808">Transferase</keyword>
<dbReference type="GO" id="GO:0005524">
    <property type="term" value="F:ATP binding"/>
    <property type="evidence" value="ECO:0007669"/>
    <property type="project" value="UniProtKB-KW"/>
</dbReference>
<evidence type="ECO:0000256" key="4">
    <source>
        <dbReference type="ARBA" id="ARBA00022840"/>
    </source>
</evidence>
<evidence type="ECO:0000256" key="3">
    <source>
        <dbReference type="ARBA" id="ARBA00022777"/>
    </source>
</evidence>
<evidence type="ECO:0000313" key="6">
    <source>
        <dbReference type="EMBL" id="BBL78416.1"/>
    </source>
</evidence>
<dbReference type="AlphaFoldDB" id="A0A510HEP6"/>
<name>A0A510HEP6_9ACTN</name>
<dbReference type="Pfam" id="PF02195">
    <property type="entry name" value="ParB_N"/>
    <property type="match status" value="1"/>
</dbReference>
<dbReference type="SUPFAM" id="SSF110849">
    <property type="entry name" value="ParB/Sulfiredoxin"/>
    <property type="match status" value="1"/>
</dbReference>
<dbReference type="Gene3D" id="3.90.1530.10">
    <property type="entry name" value="Conserved hypothetical protein from pyrococcus furiosus pfu- 392566-001, ParB domain"/>
    <property type="match status" value="1"/>
</dbReference>
<dbReference type="GO" id="GO:0016301">
    <property type="term" value="F:kinase activity"/>
    <property type="evidence" value="ECO:0007669"/>
    <property type="project" value="UniProtKB-KW"/>
</dbReference>
<dbReference type="Gene3D" id="3.30.1760.10">
    <property type="entry name" value="Conserved hypothetical protein from pyrococcus furiosus pfu- 392566-001, domain 2"/>
    <property type="match status" value="1"/>
</dbReference>
<sequence>MIPALDALRIVALERLALHEEHDPARLESLRTRMAAEGVQLNPVIVSPCEGRLLVLDGAHRFRALTELGCRLVLVQVVRLPERVEGWQHLLRGLSPSLLRSDTSAFSVSEDSAPEALAEVLFAGEGPLRVLPREDGLRGRVRALRALQALYPAGSSIRRVEPEGRVEPGEGEALVRYRSFSPGELLEVVAAGEVLPAGITRFRIPERVLGVRYPLEGLMGGDPEERTAGLRELVRRRWEENRVRYYSEPVVLFE</sequence>
<dbReference type="Proteomes" id="UP000318065">
    <property type="component" value="Chromosome"/>
</dbReference>
<dbReference type="CDD" id="cd16388">
    <property type="entry name" value="SbnI_like_N"/>
    <property type="match status" value="1"/>
</dbReference>
<reference evidence="6" key="1">
    <citation type="journal article" date="2019" name="Microbiol. Resour. Announc.">
        <title>Complete Genome Sequence of Rubrobacter xylanophilus Strain AA3-22, Isolated from Arima Onsen in Japan.</title>
        <authorList>
            <person name="Tomariguchi N."/>
            <person name="Miyazaki K."/>
        </authorList>
    </citation>
    <scope>NUCLEOTIDE SEQUENCE [LARGE SCALE GENOMIC DNA]</scope>
    <source>
        <strain evidence="6">AA3-22</strain>
    </source>
</reference>
<organism evidence="6 7">
    <name type="scientific">Rubrobacter xylanophilus</name>
    <dbReference type="NCBI Taxonomy" id="49319"/>
    <lineage>
        <taxon>Bacteria</taxon>
        <taxon>Bacillati</taxon>
        <taxon>Actinomycetota</taxon>
        <taxon>Rubrobacteria</taxon>
        <taxon>Rubrobacterales</taxon>
        <taxon>Rubrobacteraceae</taxon>
        <taxon>Rubrobacter</taxon>
    </lineage>
</organism>
<dbReference type="InterPro" id="IPR036086">
    <property type="entry name" value="ParB/Sulfiredoxin_sf"/>
</dbReference>
<accession>A0A510HEP6</accession>
<evidence type="ECO:0000313" key="7">
    <source>
        <dbReference type="Proteomes" id="UP000318065"/>
    </source>
</evidence>
<dbReference type="InterPro" id="IPR037953">
    <property type="entry name" value="SbnI-like_N"/>
</dbReference>
<evidence type="ECO:0000259" key="5">
    <source>
        <dbReference type="SMART" id="SM00470"/>
    </source>
</evidence>
<feature type="domain" description="ParB-like N-terminal" evidence="5">
    <location>
        <begin position="9"/>
        <end position="92"/>
    </location>
</feature>
<proteinExistence type="predicted"/>
<evidence type="ECO:0000256" key="2">
    <source>
        <dbReference type="ARBA" id="ARBA00022741"/>
    </source>
</evidence>
<dbReference type="EMBL" id="AP019791">
    <property type="protein sequence ID" value="BBL78416.1"/>
    <property type="molecule type" value="Genomic_DNA"/>
</dbReference>
<dbReference type="InterPro" id="IPR023098">
    <property type="entry name" value="SerK/SbnI_C"/>
</dbReference>
<evidence type="ECO:0000256" key="1">
    <source>
        <dbReference type="ARBA" id="ARBA00022679"/>
    </source>
</evidence>